<proteinExistence type="predicted"/>
<evidence type="ECO:0008006" key="4">
    <source>
        <dbReference type="Google" id="ProtNLM"/>
    </source>
</evidence>
<dbReference type="EMBL" id="LVVY01000099">
    <property type="protein sequence ID" value="OAM76099.1"/>
    <property type="molecule type" value="Genomic_DNA"/>
</dbReference>
<gene>
    <name evidence="2" type="ORF">A3840_13555</name>
</gene>
<reference evidence="2 3" key="1">
    <citation type="submission" date="2016-03" db="EMBL/GenBank/DDBJ databases">
        <title>Genome sequencing of Devosia sp. S37.</title>
        <authorList>
            <person name="Mohd Nor M."/>
        </authorList>
    </citation>
    <scope>NUCLEOTIDE SEQUENCE [LARGE SCALE GENOMIC DNA]</scope>
    <source>
        <strain evidence="2 3">S37</strain>
    </source>
</reference>
<dbReference type="STRING" id="1770058.A3840_13555"/>
<comment type="caution">
    <text evidence="2">The sequence shown here is derived from an EMBL/GenBank/DDBJ whole genome shotgun (WGS) entry which is preliminary data.</text>
</comment>
<feature type="chain" id="PRO_5008088202" description="PepSY domain-containing protein" evidence="1">
    <location>
        <begin position="26"/>
        <end position="92"/>
    </location>
</feature>
<name>A0A178HTU9_9HYPH</name>
<accession>A0A178HTU9</accession>
<evidence type="ECO:0000313" key="2">
    <source>
        <dbReference type="EMBL" id="OAM76099.1"/>
    </source>
</evidence>
<dbReference type="RefSeq" id="WP_067457731.1">
    <property type="nucleotide sequence ID" value="NZ_LVVY01000099.1"/>
</dbReference>
<evidence type="ECO:0000313" key="3">
    <source>
        <dbReference type="Proteomes" id="UP000078389"/>
    </source>
</evidence>
<feature type="signal peptide" evidence="1">
    <location>
        <begin position="1"/>
        <end position="25"/>
    </location>
</feature>
<keyword evidence="1" id="KW-0732">Signal</keyword>
<dbReference type="AlphaFoldDB" id="A0A178HTU9"/>
<protein>
    <recommendedName>
        <fullName evidence="4">PepSY domain-containing protein</fullName>
    </recommendedName>
</protein>
<organism evidence="2 3">
    <name type="scientific">Devosia elaeis</name>
    <dbReference type="NCBI Taxonomy" id="1770058"/>
    <lineage>
        <taxon>Bacteria</taxon>
        <taxon>Pseudomonadati</taxon>
        <taxon>Pseudomonadota</taxon>
        <taxon>Alphaproteobacteria</taxon>
        <taxon>Hyphomicrobiales</taxon>
        <taxon>Devosiaceae</taxon>
        <taxon>Devosia</taxon>
    </lineage>
</organism>
<keyword evidence="3" id="KW-1185">Reference proteome</keyword>
<sequence>MKHVLVAAIASAIALVGFSVAPTFANDDDNEDTIGGRSIFAIESALRDNGVVTSGIEEWGGLIRAWVPNANGGTSMLFFDADTLQPVRPWQN</sequence>
<evidence type="ECO:0000256" key="1">
    <source>
        <dbReference type="SAM" id="SignalP"/>
    </source>
</evidence>
<dbReference type="Proteomes" id="UP000078389">
    <property type="component" value="Unassembled WGS sequence"/>
</dbReference>
<dbReference type="OrthoDB" id="7951125at2"/>